<dbReference type="GO" id="GO:0003714">
    <property type="term" value="F:transcription corepressor activity"/>
    <property type="evidence" value="ECO:0007669"/>
    <property type="project" value="InterPro"/>
</dbReference>
<dbReference type="GO" id="GO:0005829">
    <property type="term" value="C:cytosol"/>
    <property type="evidence" value="ECO:0007669"/>
    <property type="project" value="TreeGrafter"/>
</dbReference>
<name>A0A2G5UDV9_9PELO</name>
<evidence type="ECO:0000313" key="4">
    <source>
        <dbReference type="EMBL" id="PIC37737.1"/>
    </source>
</evidence>
<dbReference type="Pfam" id="PF06825">
    <property type="entry name" value="HSBP1"/>
    <property type="match status" value="1"/>
</dbReference>
<dbReference type="PANTHER" id="PTHR19424:SF0">
    <property type="entry name" value="HEAT SHOCK FACTOR BINDING PROTEIN 1"/>
    <property type="match status" value="1"/>
</dbReference>
<dbReference type="GO" id="GO:0005634">
    <property type="term" value="C:nucleus"/>
    <property type="evidence" value="ECO:0007669"/>
    <property type="project" value="TreeGrafter"/>
</dbReference>
<evidence type="ECO:0008006" key="6">
    <source>
        <dbReference type="Google" id="ProtNLM"/>
    </source>
</evidence>
<proteinExistence type="inferred from homology"/>
<keyword evidence="5" id="KW-1185">Reference proteome</keyword>
<dbReference type="OrthoDB" id="4159489at2759"/>
<evidence type="ECO:0000256" key="3">
    <source>
        <dbReference type="SAM" id="MobiDB-lite"/>
    </source>
</evidence>
<protein>
    <recommendedName>
        <fullName evidence="6">Heat shock factor binding protein 1</fullName>
    </recommendedName>
</protein>
<dbReference type="PANTHER" id="PTHR19424">
    <property type="entry name" value="HEAT SHOCK FACTOR BINDING PROTEIN 1"/>
    <property type="match status" value="1"/>
</dbReference>
<organism evidence="4 5">
    <name type="scientific">Caenorhabditis nigoni</name>
    <dbReference type="NCBI Taxonomy" id="1611254"/>
    <lineage>
        <taxon>Eukaryota</taxon>
        <taxon>Metazoa</taxon>
        <taxon>Ecdysozoa</taxon>
        <taxon>Nematoda</taxon>
        <taxon>Chromadorea</taxon>
        <taxon>Rhabditida</taxon>
        <taxon>Rhabditina</taxon>
        <taxon>Rhabditomorpha</taxon>
        <taxon>Rhabditoidea</taxon>
        <taxon>Rhabditidae</taxon>
        <taxon>Peloderinae</taxon>
        <taxon>Caenorhabditis</taxon>
    </lineage>
</organism>
<dbReference type="EMBL" id="PDUG01000004">
    <property type="protein sequence ID" value="PIC37737.1"/>
    <property type="molecule type" value="Genomic_DNA"/>
</dbReference>
<keyword evidence="2" id="KW-0175">Coiled coil</keyword>
<feature type="region of interest" description="Disordered" evidence="3">
    <location>
        <begin position="1"/>
        <end position="25"/>
    </location>
</feature>
<feature type="coiled-coil region" evidence="2">
    <location>
        <begin position="48"/>
        <end position="75"/>
    </location>
</feature>
<gene>
    <name evidence="4" type="primary">Cni-hsb-1</name>
    <name evidence="4" type="synonym">Cnig_chr_IV.g16264</name>
    <name evidence="4" type="ORF">B9Z55_016264</name>
</gene>
<dbReference type="FunFam" id="1.20.5.430:FF:000003">
    <property type="entry name" value="Heat shock factor binding protein"/>
    <property type="match status" value="1"/>
</dbReference>
<comment type="similarity">
    <text evidence="1">Belongs to the HSBP1 family.</text>
</comment>
<evidence type="ECO:0000256" key="2">
    <source>
        <dbReference type="SAM" id="Coils"/>
    </source>
</evidence>
<sequence>MTDEKNPLPTVSPITVPADSTNDSNMNELGSLIQGVLQQTQDRFQHMSDQIIRRIDDMTTRIDDLEKNISDLLQSNQVEHPSSTTN</sequence>
<evidence type="ECO:0000313" key="5">
    <source>
        <dbReference type="Proteomes" id="UP000230233"/>
    </source>
</evidence>
<dbReference type="AlphaFoldDB" id="A0A2G5UDV9"/>
<dbReference type="STRING" id="1611254.A0A2G5UDV9"/>
<dbReference type="Proteomes" id="UP000230233">
    <property type="component" value="Chromosome IV"/>
</dbReference>
<dbReference type="GO" id="GO:0070370">
    <property type="term" value="P:cellular heat acclimation"/>
    <property type="evidence" value="ECO:0007669"/>
    <property type="project" value="TreeGrafter"/>
</dbReference>
<dbReference type="InterPro" id="IPR009643">
    <property type="entry name" value="HS1-bd"/>
</dbReference>
<dbReference type="Gene3D" id="1.20.5.430">
    <property type="match status" value="1"/>
</dbReference>
<accession>A0A2G5UDV9</accession>
<comment type="caution">
    <text evidence="4">The sequence shown here is derived from an EMBL/GenBank/DDBJ whole genome shotgun (WGS) entry which is preliminary data.</text>
</comment>
<evidence type="ECO:0000256" key="1">
    <source>
        <dbReference type="ARBA" id="ARBA00006349"/>
    </source>
</evidence>
<reference evidence="5" key="1">
    <citation type="submission" date="2017-10" db="EMBL/GenBank/DDBJ databases">
        <title>Rapid genome shrinkage in a self-fertile nematode reveals novel sperm competition proteins.</title>
        <authorList>
            <person name="Yin D."/>
            <person name="Schwarz E.M."/>
            <person name="Thomas C.G."/>
            <person name="Felde R.L."/>
            <person name="Korf I.F."/>
            <person name="Cutter A.D."/>
            <person name="Schartner C.M."/>
            <person name="Ralston E.J."/>
            <person name="Meyer B.J."/>
            <person name="Haag E.S."/>
        </authorList>
    </citation>
    <scope>NUCLEOTIDE SEQUENCE [LARGE SCALE GENOMIC DNA]</scope>
    <source>
        <strain evidence="5">JU1422</strain>
    </source>
</reference>